<keyword evidence="3" id="KW-1185">Reference proteome</keyword>
<evidence type="ECO:0000256" key="1">
    <source>
        <dbReference type="SAM" id="Phobius"/>
    </source>
</evidence>
<dbReference type="Proteomes" id="UP000237347">
    <property type="component" value="Unassembled WGS sequence"/>
</dbReference>
<keyword evidence="2" id="KW-0413">Isomerase</keyword>
<keyword evidence="1" id="KW-0812">Transmembrane</keyword>
<accession>A0AAW0IUX6</accession>
<dbReference type="GO" id="GO:0009507">
    <property type="term" value="C:chloroplast"/>
    <property type="evidence" value="ECO:0007669"/>
    <property type="project" value="TreeGrafter"/>
</dbReference>
<dbReference type="GO" id="GO:0090471">
    <property type="term" value="F:9,15,9'-tri-cis-zeta-carotene isomerase activity"/>
    <property type="evidence" value="ECO:0007669"/>
    <property type="project" value="TreeGrafter"/>
</dbReference>
<comment type="caution">
    <text evidence="2">The sequence shown here is derived from an EMBL/GenBank/DDBJ whole genome shotgun (WGS) entry which is preliminary data.</text>
</comment>
<dbReference type="AlphaFoldDB" id="A0AAW0IUX6"/>
<name>A0AAW0IUX6_QUESU</name>
<proteinExistence type="predicted"/>
<feature type="non-terminal residue" evidence="2">
    <location>
        <position position="78"/>
    </location>
</feature>
<organism evidence="2 3">
    <name type="scientific">Quercus suber</name>
    <name type="common">Cork oak</name>
    <dbReference type="NCBI Taxonomy" id="58331"/>
    <lineage>
        <taxon>Eukaryota</taxon>
        <taxon>Viridiplantae</taxon>
        <taxon>Streptophyta</taxon>
        <taxon>Embryophyta</taxon>
        <taxon>Tracheophyta</taxon>
        <taxon>Spermatophyta</taxon>
        <taxon>Magnoliopsida</taxon>
        <taxon>eudicotyledons</taxon>
        <taxon>Gunneridae</taxon>
        <taxon>Pentapetalae</taxon>
        <taxon>rosids</taxon>
        <taxon>fabids</taxon>
        <taxon>Fagales</taxon>
        <taxon>Fagaceae</taxon>
        <taxon>Quercus</taxon>
    </lineage>
</organism>
<protein>
    <submittedName>
        <fullName evidence="2">15-cis-zeta-carotene isomerase</fullName>
    </submittedName>
</protein>
<reference evidence="2 3" key="1">
    <citation type="journal article" date="2018" name="Sci. Data">
        <title>The draft genome sequence of cork oak.</title>
        <authorList>
            <person name="Ramos A.M."/>
            <person name="Usie A."/>
            <person name="Barbosa P."/>
            <person name="Barros P.M."/>
            <person name="Capote T."/>
            <person name="Chaves I."/>
            <person name="Simoes F."/>
            <person name="Abreu I."/>
            <person name="Carrasquinho I."/>
            <person name="Faro C."/>
            <person name="Guimaraes J.B."/>
            <person name="Mendonca D."/>
            <person name="Nobrega F."/>
            <person name="Rodrigues L."/>
            <person name="Saibo N.J.M."/>
            <person name="Varela M.C."/>
            <person name="Egas C."/>
            <person name="Matos J."/>
            <person name="Miguel C.M."/>
            <person name="Oliveira M.M."/>
            <person name="Ricardo C.P."/>
            <person name="Goncalves S."/>
        </authorList>
    </citation>
    <scope>NUCLEOTIDE SEQUENCE [LARGE SCALE GENOMIC DNA]</scope>
    <source>
        <strain evidence="3">cv. HL8</strain>
    </source>
</reference>
<dbReference type="PANTHER" id="PTHR35988">
    <property type="entry name" value="15-CIS-ZETA-CAROTENE ISOMERASE, CHLOROPLASTIC"/>
    <property type="match status" value="1"/>
</dbReference>
<keyword evidence="1" id="KW-1133">Transmembrane helix</keyword>
<feature type="transmembrane region" description="Helical" evidence="1">
    <location>
        <begin position="36"/>
        <end position="55"/>
    </location>
</feature>
<sequence length="78" mass="8466">MGDTAKKTSEDDEDEALVVGEDSAFFDLSRQKISSWLLFSLVLGVVLFVLDFAWIDNSGLGLGNAFIHAVSELSDSPE</sequence>
<dbReference type="PANTHER" id="PTHR35988:SF2">
    <property type="entry name" value="15-CIS-ZETA-CAROTENE ISOMERASE, CHLOROPLASTIC"/>
    <property type="match status" value="1"/>
</dbReference>
<gene>
    <name evidence="2" type="primary">Z-ISO_1</name>
    <name evidence="2" type="ORF">CFP56_041374</name>
</gene>
<keyword evidence="1" id="KW-0472">Membrane</keyword>
<evidence type="ECO:0000313" key="2">
    <source>
        <dbReference type="EMBL" id="KAK7818434.1"/>
    </source>
</evidence>
<evidence type="ECO:0000313" key="3">
    <source>
        <dbReference type="Proteomes" id="UP000237347"/>
    </source>
</evidence>
<dbReference type="EMBL" id="PKMF04000829">
    <property type="protein sequence ID" value="KAK7818434.1"/>
    <property type="molecule type" value="Genomic_DNA"/>
</dbReference>
<dbReference type="GO" id="GO:0016120">
    <property type="term" value="P:carotene biosynthetic process"/>
    <property type="evidence" value="ECO:0007669"/>
    <property type="project" value="TreeGrafter"/>
</dbReference>